<evidence type="ECO:0000256" key="2">
    <source>
        <dbReference type="ARBA" id="ARBA00022737"/>
    </source>
</evidence>
<keyword evidence="2" id="KW-0677">Repeat</keyword>
<evidence type="ECO:0000256" key="3">
    <source>
        <dbReference type="ARBA" id="ARBA00023054"/>
    </source>
</evidence>
<reference evidence="4 5" key="1">
    <citation type="submission" date="2017-12" db="EMBL/GenBank/DDBJ databases">
        <title>High-resolution comparative analysis of great ape genomes.</title>
        <authorList>
            <person name="Pollen A."/>
            <person name="Hastie A."/>
            <person name="Hormozdiari F."/>
            <person name="Dougherty M."/>
            <person name="Liu R."/>
            <person name="Chaisson M."/>
            <person name="Hoppe E."/>
            <person name="Hill C."/>
            <person name="Pang A."/>
            <person name="Hillier L."/>
            <person name="Baker C."/>
            <person name="Armstrong J."/>
            <person name="Shendure J."/>
            <person name="Paten B."/>
            <person name="Wilson R."/>
            <person name="Chao H."/>
            <person name="Schneider V."/>
            <person name="Ventura M."/>
            <person name="Kronenberg Z."/>
            <person name="Murali S."/>
            <person name="Gordon D."/>
            <person name="Cantsilieris S."/>
            <person name="Munson K."/>
            <person name="Nelson B."/>
            <person name="Raja A."/>
            <person name="Underwood J."/>
            <person name="Diekhans M."/>
            <person name="Fiddes I."/>
            <person name="Haussler D."/>
            <person name="Eichler E."/>
        </authorList>
    </citation>
    <scope>NUCLEOTIDE SEQUENCE [LARGE SCALE GENOMIC DNA]</scope>
    <source>
        <strain evidence="4">Yerkes chimp pedigree #C0471</strain>
    </source>
</reference>
<dbReference type="PANTHER" id="PTHR23311">
    <property type="entry name" value="HEAT SHOCK REGULATED 2"/>
    <property type="match status" value="1"/>
</dbReference>
<keyword evidence="3" id="KW-0175">Coiled coil</keyword>
<comment type="caution">
    <text evidence="4">The sequence shown here is derived from an EMBL/GenBank/DDBJ whole genome shotgun (WGS) entry which is preliminary data.</text>
</comment>
<dbReference type="AlphaFoldDB" id="A0A2J8Q4N7"/>
<organism evidence="4 5">
    <name type="scientific">Pan troglodytes</name>
    <name type="common">Chimpanzee</name>
    <dbReference type="NCBI Taxonomy" id="9598"/>
    <lineage>
        <taxon>Eukaryota</taxon>
        <taxon>Metazoa</taxon>
        <taxon>Chordata</taxon>
        <taxon>Craniata</taxon>
        <taxon>Vertebrata</taxon>
        <taxon>Euteleostomi</taxon>
        <taxon>Mammalia</taxon>
        <taxon>Eutheria</taxon>
        <taxon>Euarchontoglires</taxon>
        <taxon>Primates</taxon>
        <taxon>Haplorrhini</taxon>
        <taxon>Catarrhini</taxon>
        <taxon>Hominidae</taxon>
        <taxon>Pan</taxon>
    </lineage>
</organism>
<accession>A0A2J8Q4N7</accession>
<name>A0A2J8Q4N7_PANTR</name>
<dbReference type="PANTHER" id="PTHR23311:SF6">
    <property type="entry name" value="LEUCINE-RICH REPEAT-CONTAINING PROTEIN 36"/>
    <property type="match status" value="1"/>
</dbReference>
<evidence type="ECO:0000313" key="4">
    <source>
        <dbReference type="EMBL" id="PNI91239.1"/>
    </source>
</evidence>
<proteinExistence type="predicted"/>
<gene>
    <name evidence="4" type="ORF">CK820_G0044692</name>
</gene>
<evidence type="ECO:0000313" key="5">
    <source>
        <dbReference type="Proteomes" id="UP000236370"/>
    </source>
</evidence>
<dbReference type="InterPro" id="IPR055320">
    <property type="entry name" value="CEP72-like"/>
</dbReference>
<keyword evidence="1" id="KW-0433">Leucine-rich repeat</keyword>
<protein>
    <submittedName>
        <fullName evidence="4">LRRC36 isoform 5</fullName>
    </submittedName>
</protein>
<dbReference type="EMBL" id="NBAG03000083">
    <property type="protein sequence ID" value="PNI91239.1"/>
    <property type="molecule type" value="Genomic_DNA"/>
</dbReference>
<sequence>MLRPRFLPPDDRTVREGERKAAKLHFSQLGNSENFLLEVEKSSREKTMKNCVTGESSASKVSANVDSRIEMERVLLCRPDWSAVARSRLTATSTSWVQAVLLPQPSEQLGLQTQTKDFLFPSPTGK</sequence>
<evidence type="ECO:0000256" key="1">
    <source>
        <dbReference type="ARBA" id="ARBA00022614"/>
    </source>
</evidence>
<dbReference type="Proteomes" id="UP000236370">
    <property type="component" value="Unassembled WGS sequence"/>
</dbReference>